<proteinExistence type="predicted"/>
<dbReference type="Proteomes" id="UP000031668">
    <property type="component" value="Unassembled WGS sequence"/>
</dbReference>
<name>A0A0C2II05_THEKT</name>
<gene>
    <name evidence="1" type="ORF">RF11_05955</name>
</gene>
<comment type="caution">
    <text evidence="1">The sequence shown here is derived from an EMBL/GenBank/DDBJ whole genome shotgun (WGS) entry which is preliminary data.</text>
</comment>
<dbReference type="EMBL" id="JWZT01004047">
    <property type="protein sequence ID" value="KII64979.1"/>
    <property type="molecule type" value="Genomic_DNA"/>
</dbReference>
<dbReference type="AlphaFoldDB" id="A0A0C2II05"/>
<accession>A0A0C2II05</accession>
<organism evidence="1 2">
    <name type="scientific">Thelohanellus kitauei</name>
    <name type="common">Myxosporean</name>
    <dbReference type="NCBI Taxonomy" id="669202"/>
    <lineage>
        <taxon>Eukaryota</taxon>
        <taxon>Metazoa</taxon>
        <taxon>Cnidaria</taxon>
        <taxon>Myxozoa</taxon>
        <taxon>Myxosporea</taxon>
        <taxon>Bivalvulida</taxon>
        <taxon>Platysporina</taxon>
        <taxon>Myxobolidae</taxon>
        <taxon>Thelohanellus</taxon>
    </lineage>
</organism>
<keyword evidence="2" id="KW-1185">Reference proteome</keyword>
<evidence type="ECO:0000313" key="2">
    <source>
        <dbReference type="Proteomes" id="UP000031668"/>
    </source>
</evidence>
<sequence>MRIRFAETTEDSSESKLESAGVRCHSIHVDLAIKYFQCASEKKIDSCKHFIPEDIISECFTTAEGVKQKELEVKVTKMAEEFSADKDSKSSLFQTINDKMMARLRSKSTSQEFFGASLDFMKAVIEQAAVCHKHIKELSDTMASGDISKKFKSLEKVSLQMQTLIKIFHTNYIEAKRDVGFDLAGMTELAVASKWPEEDKIGRALSKSFSEILKRPELFRVEKMTPRLASSLFRHKPKKILVDELASEAYRGHRKIAGTRSASAL</sequence>
<protein>
    <submittedName>
        <fullName evidence="1">Uncharacterized protein</fullName>
    </submittedName>
</protein>
<reference evidence="1 2" key="1">
    <citation type="journal article" date="2014" name="Genome Biol. Evol.">
        <title>The genome of the myxosporean Thelohanellus kitauei shows adaptations to nutrient acquisition within its fish host.</title>
        <authorList>
            <person name="Yang Y."/>
            <person name="Xiong J."/>
            <person name="Zhou Z."/>
            <person name="Huo F."/>
            <person name="Miao W."/>
            <person name="Ran C."/>
            <person name="Liu Y."/>
            <person name="Zhang J."/>
            <person name="Feng J."/>
            <person name="Wang M."/>
            <person name="Wang M."/>
            <person name="Wang L."/>
            <person name="Yao B."/>
        </authorList>
    </citation>
    <scope>NUCLEOTIDE SEQUENCE [LARGE SCALE GENOMIC DNA]</scope>
    <source>
        <strain evidence="1">Wuqing</strain>
    </source>
</reference>
<evidence type="ECO:0000313" key="1">
    <source>
        <dbReference type="EMBL" id="KII64979.1"/>
    </source>
</evidence>